<evidence type="ECO:0000313" key="1">
    <source>
        <dbReference type="EMBL" id="HIV12070.1"/>
    </source>
</evidence>
<dbReference type="EMBL" id="DVON01000057">
    <property type="protein sequence ID" value="HIV12070.1"/>
    <property type="molecule type" value="Genomic_DNA"/>
</dbReference>
<reference evidence="1" key="2">
    <citation type="journal article" date="2021" name="PeerJ">
        <title>Extensive microbial diversity within the chicken gut microbiome revealed by metagenomics and culture.</title>
        <authorList>
            <person name="Gilroy R."/>
            <person name="Ravi A."/>
            <person name="Getino M."/>
            <person name="Pursley I."/>
            <person name="Horton D.L."/>
            <person name="Alikhan N.F."/>
            <person name="Baker D."/>
            <person name="Gharbi K."/>
            <person name="Hall N."/>
            <person name="Watson M."/>
            <person name="Adriaenssens E.M."/>
            <person name="Foster-Nyarko E."/>
            <person name="Jarju S."/>
            <person name="Secka A."/>
            <person name="Antonio M."/>
            <person name="Oren A."/>
            <person name="Chaudhuri R.R."/>
            <person name="La Ragione R."/>
            <person name="Hildebrand F."/>
            <person name="Pallen M.J."/>
        </authorList>
    </citation>
    <scope>NUCLEOTIDE SEQUENCE</scope>
    <source>
        <strain evidence="1">ChiBcec2-4451</strain>
    </source>
</reference>
<reference evidence="1" key="1">
    <citation type="submission" date="2020-10" db="EMBL/GenBank/DDBJ databases">
        <authorList>
            <person name="Gilroy R."/>
        </authorList>
    </citation>
    <scope>NUCLEOTIDE SEQUENCE</scope>
    <source>
        <strain evidence="1">ChiBcec2-4451</strain>
    </source>
</reference>
<dbReference type="Pfam" id="PF19642">
    <property type="entry name" value="DUF6145"/>
    <property type="match status" value="1"/>
</dbReference>
<name>A0A9D1T510_9FIRM</name>
<dbReference type="Proteomes" id="UP000886723">
    <property type="component" value="Unassembled WGS sequence"/>
</dbReference>
<gene>
    <name evidence="1" type="ORF">IAA63_02880</name>
</gene>
<proteinExistence type="predicted"/>
<organism evidence="1 2">
    <name type="scientific">Candidatus Pullilachnospira stercoravium</name>
    <dbReference type="NCBI Taxonomy" id="2840913"/>
    <lineage>
        <taxon>Bacteria</taxon>
        <taxon>Bacillati</taxon>
        <taxon>Bacillota</taxon>
        <taxon>Clostridia</taxon>
        <taxon>Lachnospirales</taxon>
        <taxon>Lachnospiraceae</taxon>
        <taxon>Lachnospiraceae incertae sedis</taxon>
        <taxon>Candidatus Pullilachnospira</taxon>
    </lineage>
</organism>
<sequence length="116" mass="13447">MYSDKIVLCGASAYEQKYYFNQDFDSLPQQVKDELQIMCVMYTEEIGGVLTLEFDEEGQLQFRVEALEADAMFDEIGSALRIKQLRQTKRELLESLELYYRVFFLGEDAGLDGDET</sequence>
<accession>A0A9D1T510</accession>
<evidence type="ECO:0000313" key="2">
    <source>
        <dbReference type="Proteomes" id="UP000886723"/>
    </source>
</evidence>
<dbReference type="AlphaFoldDB" id="A0A9D1T510"/>
<protein>
    <submittedName>
        <fullName evidence="1">Uncharacterized protein</fullName>
    </submittedName>
</protein>
<dbReference type="InterPro" id="IPR046143">
    <property type="entry name" value="DUF6145"/>
</dbReference>
<comment type="caution">
    <text evidence="1">The sequence shown here is derived from an EMBL/GenBank/DDBJ whole genome shotgun (WGS) entry which is preliminary data.</text>
</comment>